<dbReference type="RefSeq" id="WP_075726104.1">
    <property type="nucleotide sequence ID" value="NZ_CP009245.1"/>
</dbReference>
<evidence type="ECO:0000313" key="2">
    <source>
        <dbReference type="Proteomes" id="UP000185478"/>
    </source>
</evidence>
<dbReference type="STRING" id="1431546.CAQU_06195"/>
<accession>A0A1L7CFX4</accession>
<evidence type="ECO:0008006" key="3">
    <source>
        <dbReference type="Google" id="ProtNLM"/>
    </source>
</evidence>
<dbReference type="Proteomes" id="UP000185478">
    <property type="component" value="Chromosome"/>
</dbReference>
<dbReference type="InterPro" id="IPR050723">
    <property type="entry name" value="CFA/CMAS"/>
</dbReference>
<dbReference type="Pfam" id="PF02353">
    <property type="entry name" value="CMAS"/>
    <property type="match status" value="1"/>
</dbReference>
<name>A0A1L7CFX4_9CORY</name>
<sequence>MTFSHLSGIDAAVWPDVVEVPQVPFSRQAVRQAEGELARACREAGINVDPEVDAPLSLVVHHDAVFARMAARGWLGFVEGFLAGEWDCPDVESVLAALMDVDFSPGGSRLRKPPAPRSPLPRHAGGDLPWDVVSLYSPMSVPAELSGMYASGVATTVREEIDNVAPNAGKNGVPSKVFVDVTTVQAPVGVERADLAAAQARSVESLLDLAWVTRGSDVLDIPSTTPMVALLASERGAIVDCLCMDEQVAHDMADAVGERATVEWCADVIPSRNQWRGRYEAIVSAARLEVLGPAGRKEFAAMLDRLLGPAGRAAVQTLCTKRALARCELAALEPLLRYVWPAFDPVSVDSLRRTFDGSTGVRIVAEKHFGSHLELTTRLQAQLFAAHERKAAAAGIDVVTRRLWRYCFALIAVLAQREAFDVVQLGIARKPRAVTRR</sequence>
<gene>
    <name evidence="1" type="ORF">CAQU_06195</name>
</gene>
<keyword evidence="2" id="KW-1185">Reference proteome</keyword>
<dbReference type="KEGG" id="caqu:CAQU_06195"/>
<protein>
    <recommendedName>
        <fullName evidence="3">Cyclopropane-fatty-acyl-phospholipid synthase</fullName>
    </recommendedName>
</protein>
<dbReference type="PANTHER" id="PTHR43667:SF2">
    <property type="entry name" value="FATTY ACID C-METHYL TRANSFERASE"/>
    <property type="match status" value="1"/>
</dbReference>
<proteinExistence type="predicted"/>
<dbReference type="Gene3D" id="3.40.50.150">
    <property type="entry name" value="Vaccinia Virus protein VP39"/>
    <property type="match status" value="1"/>
</dbReference>
<dbReference type="InterPro" id="IPR029063">
    <property type="entry name" value="SAM-dependent_MTases_sf"/>
</dbReference>
<dbReference type="PANTHER" id="PTHR43667">
    <property type="entry name" value="CYCLOPROPANE-FATTY-ACYL-PHOSPHOLIPID SYNTHASE"/>
    <property type="match status" value="1"/>
</dbReference>
<evidence type="ECO:0000313" key="1">
    <source>
        <dbReference type="EMBL" id="APT84725.1"/>
    </source>
</evidence>
<dbReference type="OrthoDB" id="9782855at2"/>
<dbReference type="AlphaFoldDB" id="A0A1L7CFX4"/>
<organism evidence="1 2">
    <name type="scientific">Corynebacterium aquilae DSM 44791</name>
    <dbReference type="NCBI Taxonomy" id="1431546"/>
    <lineage>
        <taxon>Bacteria</taxon>
        <taxon>Bacillati</taxon>
        <taxon>Actinomycetota</taxon>
        <taxon>Actinomycetes</taxon>
        <taxon>Mycobacteriales</taxon>
        <taxon>Corynebacteriaceae</taxon>
        <taxon>Corynebacterium</taxon>
    </lineage>
</organism>
<reference evidence="1 2" key="1">
    <citation type="submission" date="2014-08" db="EMBL/GenBank/DDBJ databases">
        <title>Complete genome sequence of Corynebacterium aquilae S-613T(T) (=DSM 44791(T)), isolated from the choana of a healthy golden eagle.</title>
        <authorList>
            <person name="Ruckert C."/>
            <person name="Albersmeier A."/>
            <person name="Winkler A."/>
            <person name="Kalinowski J."/>
        </authorList>
    </citation>
    <scope>NUCLEOTIDE SEQUENCE [LARGE SCALE GENOMIC DNA]</scope>
    <source>
        <strain evidence="1 2">S-613</strain>
    </source>
</reference>
<dbReference type="EMBL" id="CP009245">
    <property type="protein sequence ID" value="APT84725.1"/>
    <property type="molecule type" value="Genomic_DNA"/>
</dbReference>
<dbReference type="SUPFAM" id="SSF53335">
    <property type="entry name" value="S-adenosyl-L-methionine-dependent methyltransferases"/>
    <property type="match status" value="1"/>
</dbReference>